<evidence type="ECO:0000313" key="2">
    <source>
        <dbReference type="Proteomes" id="UP000786811"/>
    </source>
</evidence>
<sequence length="101" mass="11945">MNLIFYICHVVKEVLLRAFPIDDEPNDTFDEEEEDQWYIYSQHCLGCYEDGIEIGYKPCTHAPYCRSCNKKWHDEAIRTGEIFTCILCQSAVEIMEDLRKD</sequence>
<organism evidence="1 2">
    <name type="scientific">Cotesia congregata</name>
    <name type="common">Parasitoid wasp</name>
    <name type="synonym">Apanteles congregatus</name>
    <dbReference type="NCBI Taxonomy" id="51543"/>
    <lineage>
        <taxon>Eukaryota</taxon>
        <taxon>Metazoa</taxon>
        <taxon>Ecdysozoa</taxon>
        <taxon>Arthropoda</taxon>
        <taxon>Hexapoda</taxon>
        <taxon>Insecta</taxon>
        <taxon>Pterygota</taxon>
        <taxon>Neoptera</taxon>
        <taxon>Endopterygota</taxon>
        <taxon>Hymenoptera</taxon>
        <taxon>Apocrita</taxon>
        <taxon>Ichneumonoidea</taxon>
        <taxon>Braconidae</taxon>
        <taxon>Microgastrinae</taxon>
        <taxon>Cotesia</taxon>
    </lineage>
</organism>
<gene>
    <name evidence="1" type="ORF">HICCMSTLAB_LOCUS3625</name>
</gene>
<dbReference type="AlphaFoldDB" id="A0A8J2MI99"/>
<dbReference type="Proteomes" id="UP000786811">
    <property type="component" value="Unassembled WGS sequence"/>
</dbReference>
<proteinExistence type="predicted"/>
<accession>A0A8J2MI99</accession>
<evidence type="ECO:0000313" key="1">
    <source>
        <dbReference type="EMBL" id="CAG5082679.1"/>
    </source>
</evidence>
<dbReference type="Gene3D" id="3.30.40.10">
    <property type="entry name" value="Zinc/RING finger domain, C3HC4 (zinc finger)"/>
    <property type="match status" value="1"/>
</dbReference>
<keyword evidence="2" id="KW-1185">Reference proteome</keyword>
<reference evidence="1" key="1">
    <citation type="submission" date="2021-04" db="EMBL/GenBank/DDBJ databases">
        <authorList>
            <person name="Chebbi M.A.C M."/>
        </authorList>
    </citation>
    <scope>NUCLEOTIDE SEQUENCE</scope>
</reference>
<protein>
    <recommendedName>
        <fullName evidence="3">RING-type domain-containing protein</fullName>
    </recommendedName>
</protein>
<dbReference type="EMBL" id="CAJNRD030001118">
    <property type="protein sequence ID" value="CAG5082679.1"/>
    <property type="molecule type" value="Genomic_DNA"/>
</dbReference>
<dbReference type="Pfam" id="PF13920">
    <property type="entry name" value="zf-C3HC4_3"/>
    <property type="match status" value="1"/>
</dbReference>
<dbReference type="InterPro" id="IPR013083">
    <property type="entry name" value="Znf_RING/FYVE/PHD"/>
</dbReference>
<comment type="caution">
    <text evidence="1">The sequence shown here is derived from an EMBL/GenBank/DDBJ whole genome shotgun (WGS) entry which is preliminary data.</text>
</comment>
<evidence type="ECO:0008006" key="3">
    <source>
        <dbReference type="Google" id="ProtNLM"/>
    </source>
</evidence>
<name>A0A8J2MI99_COTCN</name>